<evidence type="ECO:0000259" key="7">
    <source>
        <dbReference type="PROSITE" id="PS51352"/>
    </source>
</evidence>
<reference evidence="8" key="1">
    <citation type="journal article" date="2020" name="mSystems">
        <title>Genome- and Community-Level Interaction Insights into Carbon Utilization and Element Cycling Functions of Hydrothermarchaeota in Hydrothermal Sediment.</title>
        <authorList>
            <person name="Zhou Z."/>
            <person name="Liu Y."/>
            <person name="Xu W."/>
            <person name="Pan J."/>
            <person name="Luo Z.H."/>
            <person name="Li M."/>
        </authorList>
    </citation>
    <scope>NUCLEOTIDE SEQUENCE [LARGE SCALE GENOMIC DNA]</scope>
    <source>
        <strain evidence="8">HyVt-458</strain>
    </source>
</reference>
<name>A0A831RV43_9GAMM</name>
<accession>A0A831RV43</accession>
<proteinExistence type="inferred from homology"/>
<dbReference type="Pfam" id="PF00085">
    <property type="entry name" value="Thioredoxin"/>
    <property type="match status" value="1"/>
</dbReference>
<dbReference type="InterPro" id="IPR036249">
    <property type="entry name" value="Thioredoxin-like_sf"/>
</dbReference>
<dbReference type="SUPFAM" id="SSF48452">
    <property type="entry name" value="TPR-like"/>
    <property type="match status" value="1"/>
</dbReference>
<dbReference type="PANTHER" id="PTHR45663">
    <property type="entry name" value="GEO12009P1"/>
    <property type="match status" value="1"/>
</dbReference>
<evidence type="ECO:0000256" key="4">
    <source>
        <dbReference type="ARBA" id="ARBA00023157"/>
    </source>
</evidence>
<evidence type="ECO:0000256" key="6">
    <source>
        <dbReference type="NCBIfam" id="TIGR01068"/>
    </source>
</evidence>
<dbReference type="CDD" id="cd02956">
    <property type="entry name" value="ybbN"/>
    <property type="match status" value="1"/>
</dbReference>
<dbReference type="Proteomes" id="UP000886339">
    <property type="component" value="Unassembled WGS sequence"/>
</dbReference>
<gene>
    <name evidence="8" type="primary">trxA</name>
    <name evidence="8" type="ORF">ENJ12_05595</name>
</gene>
<dbReference type="GO" id="GO:0006950">
    <property type="term" value="P:response to stress"/>
    <property type="evidence" value="ECO:0007669"/>
    <property type="project" value="UniProtKB-ARBA"/>
</dbReference>
<keyword evidence="5" id="KW-0676">Redox-active center</keyword>
<keyword evidence="3" id="KW-0249">Electron transport</keyword>
<sequence>MSTSPYIIEITKDNYLTDVIERSAQVPVLVDFWAPWCQPCKILMPVLANLAEQYGGKFILAKINTEEEQELAAQFAIRSIPTVKLFVNGQTVDKFAGALPEADIRKFLDQHIPRESDALVDQAEQLLLQGAIDDALALLKQAKTEDPANSNIDIALAQAYAASGNAEKALEIADGLPADLQEKPEIRVLRGLLFFEKQLENAPSEAALQERLDRDDNDSEARYLLAVQQVVGQRYEDAAQTLLELMRRDRSYGDDAARKALLRLFDILGDDPLVHRYRSRMMSLIY</sequence>
<dbReference type="AlphaFoldDB" id="A0A831RV43"/>
<evidence type="ECO:0000256" key="1">
    <source>
        <dbReference type="ARBA" id="ARBA00008987"/>
    </source>
</evidence>
<evidence type="ECO:0000256" key="2">
    <source>
        <dbReference type="ARBA" id="ARBA00022448"/>
    </source>
</evidence>
<dbReference type="PANTHER" id="PTHR45663:SF11">
    <property type="entry name" value="GEO12009P1"/>
    <property type="match status" value="1"/>
</dbReference>
<organism evidence="8">
    <name type="scientific">Thiolapillus brandeum</name>
    <dbReference type="NCBI Taxonomy" id="1076588"/>
    <lineage>
        <taxon>Bacteria</taxon>
        <taxon>Pseudomonadati</taxon>
        <taxon>Pseudomonadota</taxon>
        <taxon>Gammaproteobacteria</taxon>
        <taxon>Chromatiales</taxon>
        <taxon>Sedimenticolaceae</taxon>
        <taxon>Thiolapillus</taxon>
    </lineage>
</organism>
<keyword evidence="4" id="KW-1015">Disulfide bond</keyword>
<evidence type="ECO:0000256" key="3">
    <source>
        <dbReference type="ARBA" id="ARBA00022982"/>
    </source>
</evidence>
<evidence type="ECO:0000256" key="5">
    <source>
        <dbReference type="ARBA" id="ARBA00023284"/>
    </source>
</evidence>
<dbReference type="PRINTS" id="PR00421">
    <property type="entry name" value="THIOREDOXIN"/>
</dbReference>
<comment type="caution">
    <text evidence="8">The sequence shown here is derived from an EMBL/GenBank/DDBJ whole genome shotgun (WGS) entry which is preliminary data.</text>
</comment>
<dbReference type="GO" id="GO:0015035">
    <property type="term" value="F:protein-disulfide reductase activity"/>
    <property type="evidence" value="ECO:0007669"/>
    <property type="project" value="UniProtKB-UniRule"/>
</dbReference>
<dbReference type="InterPro" id="IPR013766">
    <property type="entry name" value="Thioredoxin_domain"/>
</dbReference>
<dbReference type="Gene3D" id="1.25.40.10">
    <property type="entry name" value="Tetratricopeptide repeat domain"/>
    <property type="match status" value="2"/>
</dbReference>
<dbReference type="InterPro" id="IPR011990">
    <property type="entry name" value="TPR-like_helical_dom_sf"/>
</dbReference>
<dbReference type="Gene3D" id="3.40.30.10">
    <property type="entry name" value="Glutaredoxin"/>
    <property type="match status" value="1"/>
</dbReference>
<dbReference type="FunFam" id="3.40.30.10:FF:000001">
    <property type="entry name" value="Thioredoxin"/>
    <property type="match status" value="1"/>
</dbReference>
<protein>
    <recommendedName>
        <fullName evidence="6">Thioredoxin</fullName>
    </recommendedName>
</protein>
<dbReference type="Pfam" id="PF14561">
    <property type="entry name" value="TPR_20"/>
    <property type="match status" value="1"/>
</dbReference>
<dbReference type="InterPro" id="IPR005746">
    <property type="entry name" value="Thioredoxin"/>
</dbReference>
<dbReference type="Pfam" id="PF14559">
    <property type="entry name" value="TPR_19"/>
    <property type="match status" value="1"/>
</dbReference>
<dbReference type="GO" id="GO:0005737">
    <property type="term" value="C:cytoplasm"/>
    <property type="evidence" value="ECO:0007669"/>
    <property type="project" value="TreeGrafter"/>
</dbReference>
<keyword evidence="2" id="KW-0813">Transport</keyword>
<dbReference type="EMBL" id="DRLF01000199">
    <property type="protein sequence ID" value="HEC06301.1"/>
    <property type="molecule type" value="Genomic_DNA"/>
</dbReference>
<dbReference type="NCBIfam" id="TIGR01068">
    <property type="entry name" value="thioredoxin"/>
    <property type="match status" value="1"/>
</dbReference>
<comment type="similarity">
    <text evidence="1">Belongs to the thioredoxin family.</text>
</comment>
<dbReference type="PROSITE" id="PS51352">
    <property type="entry name" value="THIOREDOXIN_2"/>
    <property type="match status" value="1"/>
</dbReference>
<evidence type="ECO:0000313" key="8">
    <source>
        <dbReference type="EMBL" id="HEC06301.1"/>
    </source>
</evidence>
<dbReference type="SUPFAM" id="SSF52833">
    <property type="entry name" value="Thioredoxin-like"/>
    <property type="match status" value="1"/>
</dbReference>
<feature type="domain" description="Thioredoxin" evidence="7">
    <location>
        <begin position="5"/>
        <end position="113"/>
    </location>
</feature>